<reference evidence="3" key="1">
    <citation type="submission" date="2025-08" db="UniProtKB">
        <authorList>
            <consortium name="RefSeq"/>
        </authorList>
    </citation>
    <scope>IDENTIFICATION</scope>
    <source>
        <tissue evidence="3">Blood</tissue>
    </source>
</reference>
<keyword evidence="2" id="KW-1185">Reference proteome</keyword>
<evidence type="ECO:0000313" key="2">
    <source>
        <dbReference type="Proteomes" id="UP001652662"/>
    </source>
</evidence>
<feature type="region of interest" description="Disordered" evidence="1">
    <location>
        <begin position="26"/>
        <end position="107"/>
    </location>
</feature>
<organism evidence="2 3">
    <name type="scientific">Equus przewalskii</name>
    <name type="common">Przewalski's horse</name>
    <name type="synonym">Equus caballus przewalskii</name>
    <dbReference type="NCBI Taxonomy" id="9798"/>
    <lineage>
        <taxon>Eukaryota</taxon>
        <taxon>Metazoa</taxon>
        <taxon>Chordata</taxon>
        <taxon>Craniata</taxon>
        <taxon>Vertebrata</taxon>
        <taxon>Euteleostomi</taxon>
        <taxon>Mammalia</taxon>
        <taxon>Eutheria</taxon>
        <taxon>Laurasiatheria</taxon>
        <taxon>Perissodactyla</taxon>
        <taxon>Equidae</taxon>
        <taxon>Equus</taxon>
    </lineage>
</organism>
<feature type="compositionally biased region" description="Basic residues" evidence="1">
    <location>
        <begin position="77"/>
        <end position="89"/>
    </location>
</feature>
<evidence type="ECO:0000313" key="3">
    <source>
        <dbReference type="RefSeq" id="XP_070445785.1"/>
    </source>
</evidence>
<gene>
    <name evidence="3" type="primary">LOC139078372</name>
</gene>
<accession>A0ABM4LZB4</accession>
<dbReference type="RefSeq" id="XP_070445785.1">
    <property type="nucleotide sequence ID" value="XM_070589684.1"/>
</dbReference>
<protein>
    <submittedName>
        <fullName evidence="3">Uncharacterized protein</fullName>
    </submittedName>
</protein>
<feature type="compositionally biased region" description="Basic and acidic residues" evidence="1">
    <location>
        <begin position="49"/>
        <end position="63"/>
    </location>
</feature>
<dbReference type="GeneID" id="139078372"/>
<evidence type="ECO:0000256" key="1">
    <source>
        <dbReference type="SAM" id="MobiDB-lite"/>
    </source>
</evidence>
<dbReference type="Proteomes" id="UP001652662">
    <property type="component" value="Chromosome 22"/>
</dbReference>
<sequence length="247" mass="26492">MQRHCNAGKFFLRSNLWLFPTADRRGDLSAEPSRGAPDPRPPGVATASPEREGGPAAKRERNVDALAPLSAPGFGPARRRGPSGRRRTPRLSVGTTAPARPDTPRGLVPAAARAGLRMLRRGPGMLRWRLGMLRRGRPRMHSALRGHVRRGRAATCGARAPGVGTRPWCPPSLFLAVMFALASAFGEKREIVSCSALAGETRARARKVDAVSPEGVQLDATSSVKPSWMLQADTTVPSLSGTLRMTL</sequence>
<name>A0ABM4LZB4_EQUPR</name>
<proteinExistence type="predicted"/>